<reference evidence="1 2" key="1">
    <citation type="submission" date="2019-09" db="EMBL/GenBank/DDBJ databases">
        <title>A chromosome-level genome assembly of the Chinese tupelo Nyssa sinensis.</title>
        <authorList>
            <person name="Yang X."/>
            <person name="Kang M."/>
            <person name="Yang Y."/>
            <person name="Xiong H."/>
            <person name="Wang M."/>
            <person name="Zhang Z."/>
            <person name="Wang Z."/>
            <person name="Wu H."/>
            <person name="Ma T."/>
            <person name="Liu J."/>
            <person name="Xi Z."/>
        </authorList>
    </citation>
    <scope>NUCLEOTIDE SEQUENCE [LARGE SCALE GENOMIC DNA]</scope>
    <source>
        <strain evidence="1">J267</strain>
        <tissue evidence="1">Leaf</tissue>
    </source>
</reference>
<name>A0A5J5AJT2_9ASTE</name>
<proteinExistence type="predicted"/>
<dbReference type="AlphaFoldDB" id="A0A5J5AJT2"/>
<accession>A0A5J5AJT2</accession>
<protein>
    <submittedName>
        <fullName evidence="1">Uncharacterized protein</fullName>
    </submittedName>
</protein>
<gene>
    <name evidence="1" type="ORF">F0562_006034</name>
</gene>
<sequence>MEDRGAAVVMEDDGAADLMGVGSGAAGGDDGSVREGVLLGVRLGWREGTGLGAVVMRRAVVLTGAAVLAMEMKGVAALRGGYGDEVDGQ</sequence>
<evidence type="ECO:0000313" key="1">
    <source>
        <dbReference type="EMBL" id="KAA8531325.1"/>
    </source>
</evidence>
<dbReference type="Proteomes" id="UP000325577">
    <property type="component" value="Linkage Group LG2"/>
</dbReference>
<dbReference type="EMBL" id="CM018043">
    <property type="protein sequence ID" value="KAA8531325.1"/>
    <property type="molecule type" value="Genomic_DNA"/>
</dbReference>
<organism evidence="1 2">
    <name type="scientific">Nyssa sinensis</name>
    <dbReference type="NCBI Taxonomy" id="561372"/>
    <lineage>
        <taxon>Eukaryota</taxon>
        <taxon>Viridiplantae</taxon>
        <taxon>Streptophyta</taxon>
        <taxon>Embryophyta</taxon>
        <taxon>Tracheophyta</taxon>
        <taxon>Spermatophyta</taxon>
        <taxon>Magnoliopsida</taxon>
        <taxon>eudicotyledons</taxon>
        <taxon>Gunneridae</taxon>
        <taxon>Pentapetalae</taxon>
        <taxon>asterids</taxon>
        <taxon>Cornales</taxon>
        <taxon>Nyssaceae</taxon>
        <taxon>Nyssa</taxon>
    </lineage>
</organism>
<keyword evidence="2" id="KW-1185">Reference proteome</keyword>
<evidence type="ECO:0000313" key="2">
    <source>
        <dbReference type="Proteomes" id="UP000325577"/>
    </source>
</evidence>